<sequence>MPSYSLNELLIICIFTALLSLSVVNIAVITQFKHRESTALKIKEQYSIILLSFCLVHLVTLVLQADFFSTHLTISFLYLLCPVIYYMGKADYKYVFYHKFRFILYGCYAATLLTFIVFFSIDYFELDFHPIGTIIDLPLLGIILYCSYLFIKKGILFSFNNFWTSAVLTGLTIITLLLIISCMIDYYIVSLRLLYYLFLILLTCLSFSITKSIIGQLIQYTQNSQTEHTPIKHSQPVELANTHTPASFYAKNTIESNKLNQIHLKLVDTPDTFFYNPDLNLRKLADHLGVSSYEMSFFFSNQYNTNFNQYVNTKRVLKAKQLLLDINHAHRSIKDIGQEVGFNSSASFYRAFKEHLKMPPSAFRKQKNN</sequence>
<dbReference type="PROSITE" id="PS00041">
    <property type="entry name" value="HTH_ARAC_FAMILY_1"/>
    <property type="match status" value="1"/>
</dbReference>
<feature type="transmembrane region" description="Helical" evidence="4">
    <location>
        <begin position="6"/>
        <end position="28"/>
    </location>
</feature>
<proteinExistence type="predicted"/>
<dbReference type="AlphaFoldDB" id="A0A7K1GLK1"/>
<keyword evidence="3" id="KW-0804">Transcription</keyword>
<feature type="transmembrane region" description="Helical" evidence="4">
    <location>
        <begin position="71"/>
        <end position="88"/>
    </location>
</feature>
<evidence type="ECO:0000313" key="6">
    <source>
        <dbReference type="EMBL" id="MTH29721.1"/>
    </source>
</evidence>
<dbReference type="PROSITE" id="PS01124">
    <property type="entry name" value="HTH_ARAC_FAMILY_2"/>
    <property type="match status" value="1"/>
</dbReference>
<dbReference type="InterPro" id="IPR009057">
    <property type="entry name" value="Homeodomain-like_sf"/>
</dbReference>
<feature type="transmembrane region" description="Helical" evidence="4">
    <location>
        <begin position="131"/>
        <end position="151"/>
    </location>
</feature>
<keyword evidence="7" id="KW-1185">Reference proteome</keyword>
<gene>
    <name evidence="6" type="ORF">GJV77_07295</name>
</gene>
<dbReference type="RefSeq" id="WP_155035717.1">
    <property type="nucleotide sequence ID" value="NZ_WMJY01000013.1"/>
</dbReference>
<dbReference type="InterPro" id="IPR018060">
    <property type="entry name" value="HTH_AraC"/>
</dbReference>
<keyword evidence="4" id="KW-0812">Transmembrane</keyword>
<dbReference type="InterPro" id="IPR018062">
    <property type="entry name" value="HTH_AraC-typ_CS"/>
</dbReference>
<accession>A0A7K1GLK1</accession>
<keyword evidence="1" id="KW-0805">Transcription regulation</keyword>
<feature type="transmembrane region" description="Helical" evidence="4">
    <location>
        <begin position="48"/>
        <end position="65"/>
    </location>
</feature>
<feature type="transmembrane region" description="Helical" evidence="4">
    <location>
        <begin position="100"/>
        <end position="119"/>
    </location>
</feature>
<evidence type="ECO:0000256" key="3">
    <source>
        <dbReference type="ARBA" id="ARBA00023163"/>
    </source>
</evidence>
<evidence type="ECO:0000313" key="7">
    <source>
        <dbReference type="Proteomes" id="UP000488936"/>
    </source>
</evidence>
<dbReference type="SMART" id="SM00342">
    <property type="entry name" value="HTH_ARAC"/>
    <property type="match status" value="1"/>
</dbReference>
<evidence type="ECO:0000256" key="1">
    <source>
        <dbReference type="ARBA" id="ARBA00023015"/>
    </source>
</evidence>
<keyword evidence="4" id="KW-1133">Transmembrane helix</keyword>
<comment type="caution">
    <text evidence="6">The sequence shown here is derived from an EMBL/GenBank/DDBJ whole genome shotgun (WGS) entry which is preliminary data.</text>
</comment>
<evidence type="ECO:0000256" key="4">
    <source>
        <dbReference type="SAM" id="Phobius"/>
    </source>
</evidence>
<feature type="transmembrane region" description="Helical" evidence="4">
    <location>
        <begin position="163"/>
        <end position="188"/>
    </location>
</feature>
<evidence type="ECO:0000256" key="2">
    <source>
        <dbReference type="ARBA" id="ARBA00023125"/>
    </source>
</evidence>
<dbReference type="SUPFAM" id="SSF46689">
    <property type="entry name" value="Homeodomain-like"/>
    <property type="match status" value="1"/>
</dbReference>
<dbReference type="OrthoDB" id="5492415at2"/>
<keyword evidence="2" id="KW-0238">DNA-binding</keyword>
<dbReference type="PANTHER" id="PTHR43280:SF2">
    <property type="entry name" value="HTH-TYPE TRANSCRIPTIONAL REGULATOR EXSA"/>
    <property type="match status" value="1"/>
</dbReference>
<dbReference type="GO" id="GO:0003700">
    <property type="term" value="F:DNA-binding transcription factor activity"/>
    <property type="evidence" value="ECO:0007669"/>
    <property type="project" value="InterPro"/>
</dbReference>
<evidence type="ECO:0000259" key="5">
    <source>
        <dbReference type="PROSITE" id="PS01124"/>
    </source>
</evidence>
<feature type="domain" description="HTH araC/xylS-type" evidence="5">
    <location>
        <begin position="264"/>
        <end position="366"/>
    </location>
</feature>
<dbReference type="EMBL" id="WMJY01000013">
    <property type="protein sequence ID" value="MTH29721.1"/>
    <property type="molecule type" value="Genomic_DNA"/>
</dbReference>
<dbReference type="Gene3D" id="1.10.10.60">
    <property type="entry name" value="Homeodomain-like"/>
    <property type="match status" value="2"/>
</dbReference>
<organism evidence="6 7">
    <name type="scientific">Myroides pelagicus</name>
    <dbReference type="NCBI Taxonomy" id="270914"/>
    <lineage>
        <taxon>Bacteria</taxon>
        <taxon>Pseudomonadati</taxon>
        <taxon>Bacteroidota</taxon>
        <taxon>Flavobacteriia</taxon>
        <taxon>Flavobacteriales</taxon>
        <taxon>Flavobacteriaceae</taxon>
        <taxon>Myroides</taxon>
    </lineage>
</organism>
<keyword evidence="4" id="KW-0472">Membrane</keyword>
<protein>
    <submittedName>
        <fullName evidence="6">Helix-turn-helix domain-containing protein</fullName>
    </submittedName>
</protein>
<dbReference type="GO" id="GO:0043565">
    <property type="term" value="F:sequence-specific DNA binding"/>
    <property type="evidence" value="ECO:0007669"/>
    <property type="project" value="InterPro"/>
</dbReference>
<dbReference type="Pfam" id="PF12833">
    <property type="entry name" value="HTH_18"/>
    <property type="match status" value="1"/>
</dbReference>
<name>A0A7K1GLK1_9FLAO</name>
<feature type="transmembrane region" description="Helical" evidence="4">
    <location>
        <begin position="194"/>
        <end position="214"/>
    </location>
</feature>
<reference evidence="6 7" key="1">
    <citation type="journal article" date="2006" name="Int. J. Syst. Evol. Microbiol.">
        <title>Myroides pelagicus sp. nov., isolated from seawater in Thailand.</title>
        <authorList>
            <person name="Yoon J."/>
            <person name="Maneerat S."/>
            <person name="Kawai F."/>
            <person name="Yokota A."/>
        </authorList>
    </citation>
    <scope>NUCLEOTIDE SEQUENCE [LARGE SCALE GENOMIC DNA]</scope>
    <source>
        <strain evidence="6 7">SM1T</strain>
    </source>
</reference>
<dbReference type="PANTHER" id="PTHR43280">
    <property type="entry name" value="ARAC-FAMILY TRANSCRIPTIONAL REGULATOR"/>
    <property type="match status" value="1"/>
</dbReference>
<dbReference type="Proteomes" id="UP000488936">
    <property type="component" value="Unassembled WGS sequence"/>
</dbReference>